<reference evidence="1 2" key="1">
    <citation type="submission" date="2019-06" db="EMBL/GenBank/DDBJ databases">
        <title>Whole genome shotgun sequence of Halomonas halmophila NBRC 15537.</title>
        <authorList>
            <person name="Hosoyama A."/>
            <person name="Uohara A."/>
            <person name="Ohji S."/>
            <person name="Ichikawa N."/>
        </authorList>
    </citation>
    <scope>NUCLEOTIDE SEQUENCE [LARGE SCALE GENOMIC DNA]</scope>
    <source>
        <strain evidence="1 2">NBRC 15537</strain>
    </source>
</reference>
<proteinExistence type="predicted"/>
<keyword evidence="2" id="KW-1185">Reference proteome</keyword>
<gene>
    <name evidence="1" type="ORF">HHA01_18140</name>
</gene>
<dbReference type="AlphaFoldDB" id="A0A4Y4F080"/>
<dbReference type="Proteomes" id="UP000319812">
    <property type="component" value="Unassembled WGS sequence"/>
</dbReference>
<accession>A0A4Y4F080</accession>
<evidence type="ECO:0000313" key="2">
    <source>
        <dbReference type="Proteomes" id="UP000319812"/>
    </source>
</evidence>
<comment type="caution">
    <text evidence="1">The sequence shown here is derived from an EMBL/GenBank/DDBJ whole genome shotgun (WGS) entry which is preliminary data.</text>
</comment>
<organism evidence="1 2">
    <name type="scientific">Halomonas halmophila</name>
    <dbReference type="NCBI Taxonomy" id="252"/>
    <lineage>
        <taxon>Bacteria</taxon>
        <taxon>Pseudomonadati</taxon>
        <taxon>Pseudomonadota</taxon>
        <taxon>Gammaproteobacteria</taxon>
        <taxon>Oceanospirillales</taxon>
        <taxon>Halomonadaceae</taxon>
        <taxon>Halomonas</taxon>
    </lineage>
</organism>
<name>A0A4Y4F080_9GAMM</name>
<sequence length="81" mass="9170">MSYSKWSLHRFLTTQGYSLQTTRGYRLFDQDPPASLPQATQAIFVPQGLNQAPSDLLLKHVKAFITEALSQYLEAIQADQQ</sequence>
<protein>
    <submittedName>
        <fullName evidence="1">Uncharacterized protein</fullName>
    </submittedName>
</protein>
<dbReference type="EMBL" id="BJOC01000023">
    <property type="protein sequence ID" value="GED22837.1"/>
    <property type="molecule type" value="Genomic_DNA"/>
</dbReference>
<evidence type="ECO:0000313" key="1">
    <source>
        <dbReference type="EMBL" id="GED22837.1"/>
    </source>
</evidence>